<reference evidence="9" key="1">
    <citation type="submission" date="2022-04" db="EMBL/GenBank/DDBJ databases">
        <authorList>
            <person name="Xu L."/>
            <person name="Lv Z."/>
        </authorList>
    </citation>
    <scope>NUCLEOTIDE SEQUENCE</scope>
    <source>
        <strain evidence="9">LV_2022a</strain>
    </source>
</reference>
<dbReference type="GO" id="GO:0005654">
    <property type="term" value="C:nucleoplasm"/>
    <property type="evidence" value="ECO:0007669"/>
    <property type="project" value="TreeGrafter"/>
</dbReference>
<dbReference type="EMBL" id="JALJAT010000004">
    <property type="protein sequence ID" value="KAK4470177.1"/>
    <property type="molecule type" value="Genomic_DNA"/>
</dbReference>
<evidence type="ECO:0000313" key="10">
    <source>
        <dbReference type="Proteomes" id="UP001292079"/>
    </source>
</evidence>
<proteinExistence type="inferred from homology"/>
<protein>
    <recommendedName>
        <fullName evidence="2">RNA-binding protein 48</fullName>
    </recommendedName>
</protein>
<evidence type="ECO:0000256" key="8">
    <source>
        <dbReference type="SAM" id="MobiDB-lite"/>
    </source>
</evidence>
<dbReference type="GO" id="GO:0005681">
    <property type="term" value="C:spliceosomal complex"/>
    <property type="evidence" value="ECO:0007669"/>
    <property type="project" value="UniProtKB-KW"/>
</dbReference>
<keyword evidence="3" id="KW-0507">mRNA processing</keyword>
<evidence type="ECO:0000256" key="1">
    <source>
        <dbReference type="ARBA" id="ARBA00006938"/>
    </source>
</evidence>
<evidence type="ECO:0000313" key="9">
    <source>
        <dbReference type="EMBL" id="KAK4470177.1"/>
    </source>
</evidence>
<dbReference type="PANTHER" id="PTHR20957">
    <property type="entry name" value="RNA-BINDING PROTEIN 48"/>
    <property type="match status" value="1"/>
</dbReference>
<sequence length="412" mass="46176">MKSENNSKHLPYHDKVGPCFTRPAYRASRRKTAVKVFTIADESCYLLIFGVPSLNLDQPVKERCRQYGNVESVVKIIDYPDKELFTDVFLVKYNNIQAARYAKRSLDDSSFYGGSLHVCYAPEYETVAECRLKLYECRHLNARISRKAEHEYFNKFSTNRQTSKSDSSVIHSPSASSVYKSSNLAESLILENLTSQKVSFLPVSQDNVIHSNEPVTYPSYDALDDSRLYWKRLGATFLNDKQISCNSSNVSSCPPPVTTTINHPPTSKPCDFSLGPKRPIPLPVLQALSCRPYLENVSKPTTSSSSLSETLANANKTSKHYPSDSFIPRVIATKAYKKKYSSNPEAHLHVSNSVAPISVGELKRLAYSLGPEQGPSLPSPHNRKIITGSKRIIFHRSELKQNCTHLSESNTN</sequence>
<comment type="caution">
    <text evidence="9">The sequence shown here is derived from an EMBL/GenBank/DDBJ whole genome shotgun (WGS) entry which is preliminary data.</text>
</comment>
<evidence type="ECO:0000256" key="7">
    <source>
        <dbReference type="ARBA" id="ARBA00035004"/>
    </source>
</evidence>
<reference evidence="9" key="2">
    <citation type="journal article" date="2023" name="Infect Dis Poverty">
        <title>Chromosome-scale genome of the human blood fluke Schistosoma mekongi and its implications for public health.</title>
        <authorList>
            <person name="Zhou M."/>
            <person name="Xu L."/>
            <person name="Xu D."/>
            <person name="Chen W."/>
            <person name="Khan J."/>
            <person name="Hu Y."/>
            <person name="Huang H."/>
            <person name="Wei H."/>
            <person name="Zhang Y."/>
            <person name="Chusongsang P."/>
            <person name="Tanasarnprasert K."/>
            <person name="Hu X."/>
            <person name="Limpanont Y."/>
            <person name="Lv Z."/>
        </authorList>
    </citation>
    <scope>NUCLEOTIDE SEQUENCE</scope>
    <source>
        <strain evidence="9">LV_2022a</strain>
    </source>
</reference>
<comment type="similarity">
    <text evidence="1">Belongs to the RBM48 family.</text>
</comment>
<comment type="function">
    <text evidence="7">As a component of the minor spliceosome, involved in the splicing of U12-type introns in pre-mRNAs.</text>
</comment>
<feature type="region of interest" description="Disordered" evidence="8">
    <location>
        <begin position="297"/>
        <end position="321"/>
    </location>
</feature>
<dbReference type="Proteomes" id="UP001292079">
    <property type="component" value="Unassembled WGS sequence"/>
</dbReference>
<dbReference type="CDD" id="cd12442">
    <property type="entry name" value="RRM_RBM48"/>
    <property type="match status" value="1"/>
</dbReference>
<keyword evidence="6" id="KW-0508">mRNA splicing</keyword>
<dbReference type="InterPro" id="IPR034264">
    <property type="entry name" value="RBM48_RRM"/>
</dbReference>
<dbReference type="InterPro" id="IPR039599">
    <property type="entry name" value="RBM48"/>
</dbReference>
<dbReference type="SUPFAM" id="SSF54928">
    <property type="entry name" value="RNA-binding domain, RBD"/>
    <property type="match status" value="1"/>
</dbReference>
<dbReference type="GO" id="GO:0006397">
    <property type="term" value="P:mRNA processing"/>
    <property type="evidence" value="ECO:0007669"/>
    <property type="project" value="UniProtKB-KW"/>
</dbReference>
<dbReference type="InterPro" id="IPR035979">
    <property type="entry name" value="RBD_domain_sf"/>
</dbReference>
<dbReference type="GO" id="GO:0008380">
    <property type="term" value="P:RNA splicing"/>
    <property type="evidence" value="ECO:0007669"/>
    <property type="project" value="UniProtKB-KW"/>
</dbReference>
<keyword evidence="5" id="KW-0694">RNA-binding</keyword>
<dbReference type="InterPro" id="IPR012677">
    <property type="entry name" value="Nucleotide-bd_a/b_plait_sf"/>
</dbReference>
<gene>
    <name evidence="9" type="ORF">MN116_005757</name>
</gene>
<evidence type="ECO:0000256" key="6">
    <source>
        <dbReference type="ARBA" id="ARBA00023187"/>
    </source>
</evidence>
<name>A0AAE1ZAF8_SCHME</name>
<evidence type="ECO:0000256" key="2">
    <source>
        <dbReference type="ARBA" id="ARBA00015189"/>
    </source>
</evidence>
<organism evidence="9 10">
    <name type="scientific">Schistosoma mekongi</name>
    <name type="common">Parasitic worm</name>
    <dbReference type="NCBI Taxonomy" id="38744"/>
    <lineage>
        <taxon>Eukaryota</taxon>
        <taxon>Metazoa</taxon>
        <taxon>Spiralia</taxon>
        <taxon>Lophotrochozoa</taxon>
        <taxon>Platyhelminthes</taxon>
        <taxon>Trematoda</taxon>
        <taxon>Digenea</taxon>
        <taxon>Strigeidida</taxon>
        <taxon>Schistosomatoidea</taxon>
        <taxon>Schistosomatidae</taxon>
        <taxon>Schistosoma</taxon>
    </lineage>
</organism>
<keyword evidence="10" id="KW-1185">Reference proteome</keyword>
<dbReference type="PANTHER" id="PTHR20957:SF0">
    <property type="entry name" value="RNA-BINDING PROTEIN 48"/>
    <property type="match status" value="1"/>
</dbReference>
<feature type="compositionally biased region" description="Low complexity" evidence="8">
    <location>
        <begin position="301"/>
        <end position="311"/>
    </location>
</feature>
<dbReference type="Gene3D" id="3.30.70.330">
    <property type="match status" value="1"/>
</dbReference>
<keyword evidence="4" id="KW-0747">Spliceosome</keyword>
<evidence type="ECO:0000256" key="3">
    <source>
        <dbReference type="ARBA" id="ARBA00022664"/>
    </source>
</evidence>
<accession>A0AAE1ZAF8</accession>
<evidence type="ECO:0000256" key="4">
    <source>
        <dbReference type="ARBA" id="ARBA00022728"/>
    </source>
</evidence>
<evidence type="ECO:0000256" key="5">
    <source>
        <dbReference type="ARBA" id="ARBA00022884"/>
    </source>
</evidence>
<dbReference type="AlphaFoldDB" id="A0AAE1ZAF8"/>
<dbReference type="GO" id="GO:0003723">
    <property type="term" value="F:RNA binding"/>
    <property type="evidence" value="ECO:0007669"/>
    <property type="project" value="UniProtKB-KW"/>
</dbReference>